<evidence type="ECO:0000313" key="8">
    <source>
        <dbReference type="EMBL" id="MEQ2520398.1"/>
    </source>
</evidence>
<dbReference type="CDD" id="cd13134">
    <property type="entry name" value="MATE_like_8"/>
    <property type="match status" value="1"/>
</dbReference>
<reference evidence="8 9" key="1">
    <citation type="submission" date="2024-03" db="EMBL/GenBank/DDBJ databases">
        <title>Human intestinal bacterial collection.</title>
        <authorList>
            <person name="Pauvert C."/>
            <person name="Hitch T.C.A."/>
            <person name="Clavel T."/>
        </authorList>
    </citation>
    <scope>NUCLEOTIDE SEQUENCE [LARGE SCALE GENOMIC DNA]</scope>
    <source>
        <strain evidence="8 9">CLA-JM-H11</strain>
    </source>
</reference>
<evidence type="ECO:0000256" key="3">
    <source>
        <dbReference type="ARBA" id="ARBA00022475"/>
    </source>
</evidence>
<evidence type="ECO:0000256" key="5">
    <source>
        <dbReference type="ARBA" id="ARBA00022989"/>
    </source>
</evidence>
<keyword evidence="2" id="KW-0813">Transport</keyword>
<feature type="transmembrane region" description="Helical" evidence="7">
    <location>
        <begin position="285"/>
        <end position="305"/>
    </location>
</feature>
<organism evidence="8 9">
    <name type="scientific">Ruthenibacterium intestinale</name>
    <dbReference type="NCBI Taxonomy" id="3133163"/>
    <lineage>
        <taxon>Bacteria</taxon>
        <taxon>Bacillati</taxon>
        <taxon>Bacillota</taxon>
        <taxon>Clostridia</taxon>
        <taxon>Eubacteriales</taxon>
        <taxon>Oscillospiraceae</taxon>
        <taxon>Ruthenibacterium</taxon>
    </lineage>
</organism>
<keyword evidence="3" id="KW-1003">Cell membrane</keyword>
<dbReference type="InterPro" id="IPR002528">
    <property type="entry name" value="MATE_fam"/>
</dbReference>
<keyword evidence="9" id="KW-1185">Reference proteome</keyword>
<dbReference type="PIRSF" id="PIRSF006603">
    <property type="entry name" value="DinF"/>
    <property type="match status" value="1"/>
</dbReference>
<accession>A0ABV1GEZ4</accession>
<feature type="transmembrane region" description="Helical" evidence="7">
    <location>
        <begin position="86"/>
        <end position="111"/>
    </location>
</feature>
<keyword evidence="5 7" id="KW-1133">Transmembrane helix</keyword>
<dbReference type="PANTHER" id="PTHR42925:SF1">
    <property type="entry name" value="VIRULENCE FACTOR MVIN"/>
    <property type="match status" value="1"/>
</dbReference>
<dbReference type="RefSeq" id="WP_349215930.1">
    <property type="nucleotide sequence ID" value="NZ_JBBMFA010000090.1"/>
</dbReference>
<dbReference type="PANTHER" id="PTHR42925">
    <property type="entry name" value="MULTIDRUG AND TOXIN EFFLUX PROTEIN MATE FAMILY"/>
    <property type="match status" value="1"/>
</dbReference>
<feature type="transmembrane region" description="Helical" evidence="7">
    <location>
        <begin position="413"/>
        <end position="435"/>
    </location>
</feature>
<feature type="transmembrane region" description="Helical" evidence="7">
    <location>
        <begin position="161"/>
        <end position="181"/>
    </location>
</feature>
<protein>
    <submittedName>
        <fullName evidence="8">MATE family efflux transporter</fullName>
    </submittedName>
</protein>
<evidence type="ECO:0000313" key="9">
    <source>
        <dbReference type="Proteomes" id="UP001477672"/>
    </source>
</evidence>
<comment type="caution">
    <text evidence="8">The sequence shown here is derived from an EMBL/GenBank/DDBJ whole genome shotgun (WGS) entry which is preliminary data.</text>
</comment>
<proteinExistence type="predicted"/>
<dbReference type="InterPro" id="IPR047135">
    <property type="entry name" value="YsiQ"/>
</dbReference>
<name>A0ABV1GEZ4_9FIRM</name>
<dbReference type="EMBL" id="JBBMFA010000090">
    <property type="protein sequence ID" value="MEQ2520398.1"/>
    <property type="molecule type" value="Genomic_DNA"/>
</dbReference>
<evidence type="ECO:0000256" key="7">
    <source>
        <dbReference type="SAM" id="Phobius"/>
    </source>
</evidence>
<evidence type="ECO:0000256" key="1">
    <source>
        <dbReference type="ARBA" id="ARBA00004651"/>
    </source>
</evidence>
<dbReference type="InterPro" id="IPR048279">
    <property type="entry name" value="MdtK-like"/>
</dbReference>
<sequence length="448" mass="47930">MNTTKLDYSVPALARMSWPVFIELLLQLLVGNMDQVQLSHFNDTAVAAVGNANTVITVVQLTFTVVSMAATILITQYRGAGQTGQVNRICTLSVCVNGLLAAVLAAGITLFAGPLLGLMQVPAELMDEAAAYLRITALALPFQALMLTFSAFLRAGAHMKVIMCITGLVNVCNIAGNAVLINGLGPFPRLGAAGAALSSSIFRAVGLLLMAWAFFRAEPGVRLSRRDVWPVPGHLLRRLLAIGLPAGGESLSYNLSQASCLVFVNLMGTYVVTTRMYAAMFANCIYMLVMAISQAGQVLVGYLVGARDLDGAHRCTLQVLKLSCPITVGLAVVMALLGGPLFSLFTSDPRILALGRQILWVEVLLEVGRSVNIVMVRHLQAAGDVRFPVVLGIVCQWAVAVGLGWLLGVHLGMGLVGLWLAFAADENIRAVLLLARWMRGKWRTMKTI</sequence>
<feature type="transmembrane region" description="Helical" evidence="7">
    <location>
        <begin position="193"/>
        <end position="215"/>
    </location>
</feature>
<keyword evidence="4 7" id="KW-0812">Transmembrane</keyword>
<feature type="transmembrane region" description="Helical" evidence="7">
    <location>
        <begin position="326"/>
        <end position="345"/>
    </location>
</feature>
<feature type="transmembrane region" description="Helical" evidence="7">
    <location>
        <begin position="387"/>
        <end position="407"/>
    </location>
</feature>
<dbReference type="Proteomes" id="UP001477672">
    <property type="component" value="Unassembled WGS sequence"/>
</dbReference>
<keyword evidence="6 7" id="KW-0472">Membrane</keyword>
<comment type="subcellular location">
    <subcellularLocation>
        <location evidence="1">Cell membrane</location>
        <topology evidence="1">Multi-pass membrane protein</topology>
    </subcellularLocation>
</comment>
<evidence type="ECO:0000256" key="2">
    <source>
        <dbReference type="ARBA" id="ARBA00022448"/>
    </source>
</evidence>
<dbReference type="Pfam" id="PF01554">
    <property type="entry name" value="MatE"/>
    <property type="match status" value="2"/>
</dbReference>
<feature type="transmembrane region" description="Helical" evidence="7">
    <location>
        <begin position="131"/>
        <end position="149"/>
    </location>
</feature>
<evidence type="ECO:0000256" key="4">
    <source>
        <dbReference type="ARBA" id="ARBA00022692"/>
    </source>
</evidence>
<evidence type="ECO:0000256" key="6">
    <source>
        <dbReference type="ARBA" id="ARBA00023136"/>
    </source>
</evidence>
<feature type="transmembrane region" description="Helical" evidence="7">
    <location>
        <begin position="50"/>
        <end position="74"/>
    </location>
</feature>
<gene>
    <name evidence="8" type="ORF">WMO24_08135</name>
</gene>
<dbReference type="NCBIfam" id="TIGR00797">
    <property type="entry name" value="matE"/>
    <property type="match status" value="1"/>
</dbReference>